<dbReference type="AlphaFoldDB" id="A0A923L9P4"/>
<keyword evidence="2" id="KW-1185">Reference proteome</keyword>
<proteinExistence type="predicted"/>
<name>A0A923L9P4_9FIRM</name>
<evidence type="ECO:0000313" key="1">
    <source>
        <dbReference type="EMBL" id="MBC5658302.1"/>
    </source>
</evidence>
<dbReference type="Proteomes" id="UP000649345">
    <property type="component" value="Unassembled WGS sequence"/>
</dbReference>
<comment type="caution">
    <text evidence="1">The sequence shown here is derived from an EMBL/GenBank/DDBJ whole genome shotgun (WGS) entry which is preliminary data.</text>
</comment>
<sequence>MKKEKKQIVLNGSLLRPLSVGRGALLHAGGNIYHTSRVVAILEESEDCVRFETQNSHYHLSMSPFPLAAVSPLPVRLAACA</sequence>
<gene>
    <name evidence="1" type="ORF">H8S44_00690</name>
</gene>
<accession>A0A923L9P4</accession>
<organism evidence="1 2">
    <name type="scientific">Anaerosacchariphilus hominis</name>
    <dbReference type="NCBI Taxonomy" id="2763017"/>
    <lineage>
        <taxon>Bacteria</taxon>
        <taxon>Bacillati</taxon>
        <taxon>Bacillota</taxon>
        <taxon>Clostridia</taxon>
        <taxon>Lachnospirales</taxon>
        <taxon>Lachnospiraceae</taxon>
        <taxon>Anaerosacchariphilus</taxon>
    </lineage>
</organism>
<dbReference type="RefSeq" id="WP_003502009.1">
    <property type="nucleotide sequence ID" value="NZ_JACOOR010000001.1"/>
</dbReference>
<dbReference type="GeneID" id="78198785"/>
<dbReference type="EMBL" id="JACOOR010000001">
    <property type="protein sequence ID" value="MBC5658302.1"/>
    <property type="molecule type" value="Genomic_DNA"/>
</dbReference>
<protein>
    <submittedName>
        <fullName evidence="1">Uncharacterized protein</fullName>
    </submittedName>
</protein>
<evidence type="ECO:0000313" key="2">
    <source>
        <dbReference type="Proteomes" id="UP000649345"/>
    </source>
</evidence>
<reference evidence="1" key="1">
    <citation type="submission" date="2020-08" db="EMBL/GenBank/DDBJ databases">
        <title>Genome public.</title>
        <authorList>
            <person name="Liu C."/>
            <person name="Sun Q."/>
        </authorList>
    </citation>
    <scope>NUCLEOTIDE SEQUENCE</scope>
    <source>
        <strain evidence="1">NSJ-68</strain>
    </source>
</reference>